<dbReference type="Proteomes" id="UP000248014">
    <property type="component" value="Unassembled WGS sequence"/>
</dbReference>
<protein>
    <submittedName>
        <fullName evidence="3">Transposase</fullName>
    </submittedName>
</protein>
<feature type="domain" description="Transposase IS110-like N-terminal" evidence="1">
    <location>
        <begin position="81"/>
        <end position="176"/>
    </location>
</feature>
<evidence type="ECO:0000259" key="1">
    <source>
        <dbReference type="Pfam" id="PF01548"/>
    </source>
</evidence>
<dbReference type="GO" id="GO:0003677">
    <property type="term" value="F:DNA binding"/>
    <property type="evidence" value="ECO:0007669"/>
    <property type="project" value="InterPro"/>
</dbReference>
<dbReference type="PANTHER" id="PTHR33055:SF3">
    <property type="entry name" value="PUTATIVE TRANSPOSASE FOR IS117-RELATED"/>
    <property type="match status" value="1"/>
</dbReference>
<evidence type="ECO:0000313" key="4">
    <source>
        <dbReference type="Proteomes" id="UP000248014"/>
    </source>
</evidence>
<proteinExistence type="predicted"/>
<dbReference type="Pfam" id="PF01548">
    <property type="entry name" value="DEDD_Tnp_IS110"/>
    <property type="match status" value="1"/>
</dbReference>
<feature type="domain" description="Transposase IS116/IS110/IS902 C-terminal" evidence="2">
    <location>
        <begin position="254"/>
        <end position="331"/>
    </location>
</feature>
<dbReference type="Pfam" id="PF02371">
    <property type="entry name" value="Transposase_20"/>
    <property type="match status" value="1"/>
</dbReference>
<dbReference type="GO" id="GO:0004803">
    <property type="term" value="F:transposase activity"/>
    <property type="evidence" value="ECO:0007669"/>
    <property type="project" value="InterPro"/>
</dbReference>
<dbReference type="EMBL" id="QJJM01000004">
    <property type="protein sequence ID" value="PXW77609.1"/>
    <property type="molecule type" value="Genomic_DNA"/>
</dbReference>
<dbReference type="AlphaFoldDB" id="A0A2V3VLZ0"/>
<accession>A0A2V3VLZ0</accession>
<name>A0A2V3VLZ0_9SPHN</name>
<dbReference type="RefSeq" id="WP_066564845.1">
    <property type="nucleotide sequence ID" value="NZ_QJJM01000004.1"/>
</dbReference>
<keyword evidence="4" id="KW-1185">Reference proteome</keyword>
<dbReference type="InterPro" id="IPR047650">
    <property type="entry name" value="Transpos_IS110"/>
</dbReference>
<evidence type="ECO:0000313" key="3">
    <source>
        <dbReference type="EMBL" id="PXW77609.1"/>
    </source>
</evidence>
<reference evidence="3 4" key="1">
    <citation type="submission" date="2018-05" db="EMBL/GenBank/DDBJ databases">
        <title>Genomic Encyclopedia of Type Strains, Phase IV (KMG-IV): sequencing the most valuable type-strain genomes for metagenomic binning, comparative biology and taxonomic classification.</title>
        <authorList>
            <person name="Goeker M."/>
        </authorList>
    </citation>
    <scope>NUCLEOTIDE SEQUENCE [LARGE SCALE GENOMIC DNA]</scope>
    <source>
        <strain evidence="3 4">DSM 3183</strain>
    </source>
</reference>
<organism evidence="3 4">
    <name type="scientific">Blastomonas natatoria</name>
    <dbReference type="NCBI Taxonomy" id="34015"/>
    <lineage>
        <taxon>Bacteria</taxon>
        <taxon>Pseudomonadati</taxon>
        <taxon>Pseudomonadota</taxon>
        <taxon>Alphaproteobacteria</taxon>
        <taxon>Sphingomonadales</taxon>
        <taxon>Sphingomonadaceae</taxon>
        <taxon>Blastomonas</taxon>
    </lineage>
</organism>
<gene>
    <name evidence="3" type="ORF">C7451_104104</name>
</gene>
<comment type="caution">
    <text evidence="3">The sequence shown here is derived from an EMBL/GenBank/DDBJ whole genome shotgun (WGS) entry which is preliminary data.</text>
</comment>
<evidence type="ECO:0000259" key="2">
    <source>
        <dbReference type="Pfam" id="PF02371"/>
    </source>
</evidence>
<sequence length="383" mass="42702">MENSSSDYCPKTSVIVSVELSKRNWLVASLSPGAAKPSLRTIPAGNSAALISHLRNLECKAADRIGEPAAIRLCFEIGYDGFWLARLLRSNDIDTYVLDPASFLVSRRGRRAKTDRIDAEAMIGILKAYLAGDKSVCRVVDVPSPEEEDARRVMRERGDLVHERTRIISRIRGLLALQGIRSVKAIKGGDWSKQLDDMRTGDGRPLPPNLRRQIERCFERLALLNDQIKDIERDRAEVVLHEESTFPCREKAVRLEQLKGIGPNSAAMLVAEVFCRKFESRRHVAAFLGLAPAPFASGDVSRDQGISKAGNRSTRVQMVELAWCWLKYQPSSELTVWYRNRFKGNGARAAKVGIVALARKLLIALWRFVETGLVPQGAELRAA</sequence>
<dbReference type="PANTHER" id="PTHR33055">
    <property type="entry name" value="TRANSPOSASE FOR INSERTION SEQUENCE ELEMENT IS1111A"/>
    <property type="match status" value="1"/>
</dbReference>
<dbReference type="GO" id="GO:0006313">
    <property type="term" value="P:DNA transposition"/>
    <property type="evidence" value="ECO:0007669"/>
    <property type="project" value="InterPro"/>
</dbReference>
<dbReference type="InterPro" id="IPR003346">
    <property type="entry name" value="Transposase_20"/>
</dbReference>
<dbReference type="InterPro" id="IPR002525">
    <property type="entry name" value="Transp_IS110-like_N"/>
</dbReference>
<dbReference type="OrthoDB" id="7459855at2"/>
<dbReference type="NCBIfam" id="NF033542">
    <property type="entry name" value="transpos_IS110"/>
    <property type="match status" value="1"/>
</dbReference>